<dbReference type="Gene3D" id="3.30.420.10">
    <property type="entry name" value="Ribonuclease H-like superfamily/Ribonuclease H"/>
    <property type="match status" value="1"/>
</dbReference>
<dbReference type="InterPro" id="IPR036397">
    <property type="entry name" value="RNaseH_sf"/>
</dbReference>
<name>A0AAD5L9E2_PYTIN</name>
<gene>
    <name evidence="2" type="ORF">P43SY_004186</name>
</gene>
<dbReference type="PANTHER" id="PTHR46564">
    <property type="entry name" value="TRANSPOSASE"/>
    <property type="match status" value="1"/>
</dbReference>
<reference evidence="2" key="1">
    <citation type="submission" date="2021-12" db="EMBL/GenBank/DDBJ databases">
        <title>Prjna785345.</title>
        <authorList>
            <person name="Rujirawat T."/>
            <person name="Krajaejun T."/>
        </authorList>
    </citation>
    <scope>NUCLEOTIDE SEQUENCE</scope>
    <source>
        <strain evidence="2">Pi057C3</strain>
    </source>
</reference>
<dbReference type="AlphaFoldDB" id="A0AAD5L9E2"/>
<organism evidence="2 3">
    <name type="scientific">Pythium insidiosum</name>
    <name type="common">Pythiosis disease agent</name>
    <dbReference type="NCBI Taxonomy" id="114742"/>
    <lineage>
        <taxon>Eukaryota</taxon>
        <taxon>Sar</taxon>
        <taxon>Stramenopiles</taxon>
        <taxon>Oomycota</taxon>
        <taxon>Peronosporomycetes</taxon>
        <taxon>Pythiales</taxon>
        <taxon>Pythiaceae</taxon>
        <taxon>Pythium</taxon>
    </lineage>
</organism>
<dbReference type="InterPro" id="IPR038717">
    <property type="entry name" value="Tc1-like_DDE_dom"/>
</dbReference>
<sequence>MLISVEAYLEENPMITPEQMMINIMNDHDVTVSISTISRHIIGMTYTVKQVRQEKETMNSLENKVARRDFAVQLEMYRSEGYVIVYCDETNDNSYISRHLGRAKEGQRAVTIVPTSQGKNLMIQCAVSNGMGLVNVNYLYDKIGMDMNASFLLDTFISASQWADQQPDYAGKRIVLVIDNAGAHERAEDLISDRMLEFDPPLPVDRLIILRLGPYSPMCNPIESCFSVLKSHIKNFVSFNLHRLRFIPPGETH</sequence>
<evidence type="ECO:0000259" key="1">
    <source>
        <dbReference type="Pfam" id="PF13358"/>
    </source>
</evidence>
<feature type="domain" description="Tc1-like transposase DDE" evidence="1">
    <location>
        <begin position="84"/>
        <end position="239"/>
    </location>
</feature>
<dbReference type="PANTHER" id="PTHR46564:SF1">
    <property type="entry name" value="TRANSPOSASE"/>
    <property type="match status" value="1"/>
</dbReference>
<dbReference type="Proteomes" id="UP001209570">
    <property type="component" value="Unassembled WGS sequence"/>
</dbReference>
<proteinExistence type="predicted"/>
<dbReference type="Pfam" id="PF13358">
    <property type="entry name" value="DDE_3"/>
    <property type="match status" value="1"/>
</dbReference>
<accession>A0AAD5L9E2</accession>
<comment type="caution">
    <text evidence="2">The sequence shown here is derived from an EMBL/GenBank/DDBJ whole genome shotgun (WGS) entry which is preliminary data.</text>
</comment>
<protein>
    <recommendedName>
        <fullName evidence="1">Tc1-like transposase DDE domain-containing protein</fullName>
    </recommendedName>
</protein>
<dbReference type="EMBL" id="JAKCXM010000623">
    <property type="protein sequence ID" value="KAJ0392510.1"/>
    <property type="molecule type" value="Genomic_DNA"/>
</dbReference>
<evidence type="ECO:0000313" key="2">
    <source>
        <dbReference type="EMBL" id="KAJ0392510.1"/>
    </source>
</evidence>
<keyword evidence="3" id="KW-1185">Reference proteome</keyword>
<dbReference type="GO" id="GO:0003676">
    <property type="term" value="F:nucleic acid binding"/>
    <property type="evidence" value="ECO:0007669"/>
    <property type="project" value="InterPro"/>
</dbReference>
<evidence type="ECO:0000313" key="3">
    <source>
        <dbReference type="Proteomes" id="UP001209570"/>
    </source>
</evidence>